<accession>A0A381URK1</accession>
<feature type="domain" description="Solute-binding protein family 5" evidence="4">
    <location>
        <begin position="81"/>
        <end position="401"/>
    </location>
</feature>
<dbReference type="Gene3D" id="3.10.105.10">
    <property type="entry name" value="Dipeptide-binding Protein, Domain 3"/>
    <property type="match status" value="1"/>
</dbReference>
<dbReference type="GO" id="GO:0015833">
    <property type="term" value="P:peptide transport"/>
    <property type="evidence" value="ECO:0007669"/>
    <property type="project" value="TreeGrafter"/>
</dbReference>
<gene>
    <name evidence="5" type="ORF">METZ01_LOCUS82821</name>
</gene>
<dbReference type="InterPro" id="IPR030678">
    <property type="entry name" value="Peptide/Ni-bd"/>
</dbReference>
<evidence type="ECO:0000259" key="4">
    <source>
        <dbReference type="Pfam" id="PF00496"/>
    </source>
</evidence>
<dbReference type="AlphaFoldDB" id="A0A381URK1"/>
<dbReference type="GO" id="GO:0042597">
    <property type="term" value="C:periplasmic space"/>
    <property type="evidence" value="ECO:0007669"/>
    <property type="project" value="UniProtKB-ARBA"/>
</dbReference>
<protein>
    <recommendedName>
        <fullName evidence="4">Solute-binding protein family 5 domain-containing protein</fullName>
    </recommendedName>
</protein>
<dbReference type="CDD" id="cd00995">
    <property type="entry name" value="PBP2_NikA_DppA_OppA_like"/>
    <property type="match status" value="1"/>
</dbReference>
<reference evidence="5" key="1">
    <citation type="submission" date="2018-05" db="EMBL/GenBank/DDBJ databases">
        <authorList>
            <person name="Lanie J.A."/>
            <person name="Ng W.-L."/>
            <person name="Kazmierczak K.M."/>
            <person name="Andrzejewski T.M."/>
            <person name="Davidsen T.M."/>
            <person name="Wayne K.J."/>
            <person name="Tettelin H."/>
            <person name="Glass J.I."/>
            <person name="Rusch D."/>
            <person name="Podicherti R."/>
            <person name="Tsui H.-C.T."/>
            <person name="Winkler M.E."/>
        </authorList>
    </citation>
    <scope>NUCLEOTIDE SEQUENCE</scope>
</reference>
<evidence type="ECO:0000256" key="3">
    <source>
        <dbReference type="ARBA" id="ARBA00022729"/>
    </source>
</evidence>
<dbReference type="PANTHER" id="PTHR30290">
    <property type="entry name" value="PERIPLASMIC BINDING COMPONENT OF ABC TRANSPORTER"/>
    <property type="match status" value="1"/>
</dbReference>
<evidence type="ECO:0000256" key="1">
    <source>
        <dbReference type="ARBA" id="ARBA00005695"/>
    </source>
</evidence>
<proteinExistence type="inferred from homology"/>
<organism evidence="5">
    <name type="scientific">marine metagenome</name>
    <dbReference type="NCBI Taxonomy" id="408172"/>
    <lineage>
        <taxon>unclassified sequences</taxon>
        <taxon>metagenomes</taxon>
        <taxon>ecological metagenomes</taxon>
    </lineage>
</organism>
<dbReference type="SUPFAM" id="SSF53850">
    <property type="entry name" value="Periplasmic binding protein-like II"/>
    <property type="match status" value="1"/>
</dbReference>
<dbReference type="GO" id="GO:0043190">
    <property type="term" value="C:ATP-binding cassette (ABC) transporter complex"/>
    <property type="evidence" value="ECO:0007669"/>
    <property type="project" value="InterPro"/>
</dbReference>
<dbReference type="Gene3D" id="3.40.190.10">
    <property type="entry name" value="Periplasmic binding protein-like II"/>
    <property type="match status" value="1"/>
</dbReference>
<evidence type="ECO:0000313" key="5">
    <source>
        <dbReference type="EMBL" id="SVA29967.1"/>
    </source>
</evidence>
<dbReference type="PIRSF" id="PIRSF002741">
    <property type="entry name" value="MppA"/>
    <property type="match status" value="1"/>
</dbReference>
<dbReference type="Gene3D" id="3.90.76.10">
    <property type="entry name" value="Dipeptide-binding Protein, Domain 1"/>
    <property type="match status" value="1"/>
</dbReference>
<dbReference type="Pfam" id="PF00496">
    <property type="entry name" value="SBP_bac_5"/>
    <property type="match status" value="1"/>
</dbReference>
<sequence>MKSNLSNRIQSHSLALGSIFALIPFVNCGPSSTTTRQPVLTVLQSSVSIGDPHIASDSPTQLSIIFSIYEALVRLDEVGNYRPSLAERWEVGEDARTWTFYLRDGVRFHNGETLSASDVVATLGRVLDPAIGGAFGTQGVYISYLGTAEISALGDSTVRIVTEDPMADLLDLLVAMPISPASELDKLPEEYVGSGPYRIIEQSATQVVVAAHDEYWRKAPDYREINWIAEGDPGKRVEALLNGQGDIASGIGIQGWERIAEDGRALAHEMDSGLAIIFMANSLEGPARDVRVRQALNYALDVDEIIAEIKQGAAQPLNGYLTPHHFGYNPETPRYPYDPDKARNLLAEAGYEDGLKLVFDIPSVMPDEAPELARMMVEQYSRVGITLEIVEHQDRTAYSEMVREKRINDAAGFDSSPRSTYRVLREKIHSTLRGPWWEGYENEEVNSLIEEAQGTVSDTERQSIYLKIYTIIRDEAPWIFLYNPTRYWGVVPAMKDWKPRVDGLLIFS</sequence>
<evidence type="ECO:0000256" key="2">
    <source>
        <dbReference type="ARBA" id="ARBA00022448"/>
    </source>
</evidence>
<dbReference type="InterPro" id="IPR000914">
    <property type="entry name" value="SBP_5_dom"/>
</dbReference>
<keyword evidence="3" id="KW-0732">Signal</keyword>
<dbReference type="PANTHER" id="PTHR30290:SF9">
    <property type="entry name" value="OLIGOPEPTIDE-BINDING PROTEIN APPA"/>
    <property type="match status" value="1"/>
</dbReference>
<keyword evidence="2" id="KW-0813">Transport</keyword>
<dbReference type="EMBL" id="UINC01006842">
    <property type="protein sequence ID" value="SVA29967.1"/>
    <property type="molecule type" value="Genomic_DNA"/>
</dbReference>
<name>A0A381URK1_9ZZZZ</name>
<dbReference type="InterPro" id="IPR039424">
    <property type="entry name" value="SBP_5"/>
</dbReference>
<comment type="similarity">
    <text evidence="1">Belongs to the bacterial solute-binding protein 5 family.</text>
</comment>
<dbReference type="GO" id="GO:1904680">
    <property type="term" value="F:peptide transmembrane transporter activity"/>
    <property type="evidence" value="ECO:0007669"/>
    <property type="project" value="TreeGrafter"/>
</dbReference>